<reference evidence="3" key="1">
    <citation type="journal article" date="2019" name="Int. J. Syst. Evol. Microbiol.">
        <title>The Global Catalogue of Microorganisms (GCM) 10K type strain sequencing project: providing services to taxonomists for standard genome sequencing and annotation.</title>
        <authorList>
            <consortium name="The Broad Institute Genomics Platform"/>
            <consortium name="The Broad Institute Genome Sequencing Center for Infectious Disease"/>
            <person name="Wu L."/>
            <person name="Ma J."/>
        </authorList>
    </citation>
    <scope>NUCLEOTIDE SEQUENCE [LARGE SCALE GENOMIC DNA]</scope>
    <source>
        <strain evidence="3">CAIM 431</strain>
    </source>
</reference>
<evidence type="ECO:0000313" key="3">
    <source>
        <dbReference type="Proteomes" id="UP001597326"/>
    </source>
</evidence>
<accession>A0ABW4RVS5</accession>
<proteinExistence type="predicted"/>
<evidence type="ECO:0000313" key="2">
    <source>
        <dbReference type="EMBL" id="MFD1889503.1"/>
    </source>
</evidence>
<dbReference type="Pfam" id="PF13472">
    <property type="entry name" value="Lipase_GDSL_2"/>
    <property type="match status" value="1"/>
</dbReference>
<dbReference type="EMBL" id="JBHUFZ010000011">
    <property type="protein sequence ID" value="MFD1889503.1"/>
    <property type="molecule type" value="Genomic_DNA"/>
</dbReference>
<dbReference type="PANTHER" id="PTHR30383:SF5">
    <property type="entry name" value="SGNH HYDROLASE-TYPE ESTERASE DOMAIN-CONTAINING PROTEIN"/>
    <property type="match status" value="1"/>
</dbReference>
<dbReference type="PANTHER" id="PTHR30383">
    <property type="entry name" value="THIOESTERASE 1/PROTEASE 1/LYSOPHOSPHOLIPASE L1"/>
    <property type="match status" value="1"/>
</dbReference>
<protein>
    <submittedName>
        <fullName evidence="2">SGNH/GDSL hydrolase family protein</fullName>
    </submittedName>
</protein>
<gene>
    <name evidence="2" type="ORF">ACFSCS_04775</name>
</gene>
<sequence length="233" mass="25098">MNPFLQVLQPVGLWQGQKLIGQMVELEPPADGPHGLVAPSGGGSGERLHLVVLGDSTAAGYGTDSLATGLPGTLASRLAEARGREVLWQVVGEHGASTRRVHYRMVNTLSASTDVVVLAVGMNDLIARHSVKEWREQMSAILDLLDRYPEVVVLGCPPVASCPALRWPLTALLGDQARRFDEATRELCAQHDRAFVEVRSMRPEASMFGPDGFHPSGEGYREWAGRVASALAV</sequence>
<dbReference type="InterPro" id="IPR036514">
    <property type="entry name" value="SGNH_hydro_sf"/>
</dbReference>
<dbReference type="SUPFAM" id="SSF52266">
    <property type="entry name" value="SGNH hydrolase"/>
    <property type="match status" value="1"/>
</dbReference>
<keyword evidence="3" id="KW-1185">Reference proteome</keyword>
<dbReference type="GO" id="GO:0016787">
    <property type="term" value="F:hydrolase activity"/>
    <property type="evidence" value="ECO:0007669"/>
    <property type="project" value="UniProtKB-KW"/>
</dbReference>
<dbReference type="Gene3D" id="3.40.50.1110">
    <property type="entry name" value="SGNH hydrolase"/>
    <property type="match status" value="1"/>
</dbReference>
<organism evidence="2 3">
    <name type="scientific">Luteococcus peritonei</name>
    <dbReference type="NCBI Taxonomy" id="88874"/>
    <lineage>
        <taxon>Bacteria</taxon>
        <taxon>Bacillati</taxon>
        <taxon>Actinomycetota</taxon>
        <taxon>Actinomycetes</taxon>
        <taxon>Propionibacteriales</taxon>
        <taxon>Propionibacteriaceae</taxon>
        <taxon>Luteococcus</taxon>
    </lineage>
</organism>
<feature type="domain" description="SGNH hydrolase-type esterase" evidence="1">
    <location>
        <begin position="52"/>
        <end position="221"/>
    </location>
</feature>
<evidence type="ECO:0000259" key="1">
    <source>
        <dbReference type="Pfam" id="PF13472"/>
    </source>
</evidence>
<dbReference type="Proteomes" id="UP001597326">
    <property type="component" value="Unassembled WGS sequence"/>
</dbReference>
<dbReference type="InterPro" id="IPR051532">
    <property type="entry name" value="Ester_Hydrolysis_Enzymes"/>
</dbReference>
<dbReference type="InterPro" id="IPR013830">
    <property type="entry name" value="SGNH_hydro"/>
</dbReference>
<comment type="caution">
    <text evidence="2">The sequence shown here is derived from an EMBL/GenBank/DDBJ whole genome shotgun (WGS) entry which is preliminary data.</text>
</comment>
<dbReference type="CDD" id="cd01836">
    <property type="entry name" value="FeeA_FeeB_like"/>
    <property type="match status" value="1"/>
</dbReference>
<name>A0ABW4RVS5_9ACTN</name>
<keyword evidence="2" id="KW-0378">Hydrolase</keyword>
<dbReference type="RefSeq" id="WP_343872529.1">
    <property type="nucleotide sequence ID" value="NZ_BAAAIX010000009.1"/>
</dbReference>